<dbReference type="PANTHER" id="PTHR21041:SF9">
    <property type="entry name" value="DENDRITIC CELL-SPECIFIC TRANSMEMBRANE PROTEIN-LIKE DOMAIN-CONTAINING PROTEIN"/>
    <property type="match status" value="1"/>
</dbReference>
<keyword evidence="1" id="KW-1133">Transmembrane helix</keyword>
<dbReference type="EMBL" id="MRZV01001821">
    <property type="protein sequence ID" value="PIK35751.1"/>
    <property type="molecule type" value="Genomic_DNA"/>
</dbReference>
<dbReference type="OrthoDB" id="6598372at2759"/>
<evidence type="ECO:0008006" key="4">
    <source>
        <dbReference type="Google" id="ProtNLM"/>
    </source>
</evidence>
<feature type="transmembrane region" description="Helical" evidence="1">
    <location>
        <begin position="42"/>
        <end position="60"/>
    </location>
</feature>
<dbReference type="STRING" id="307972.A0A2G8JJ36"/>
<organism evidence="2 3">
    <name type="scientific">Stichopus japonicus</name>
    <name type="common">Sea cucumber</name>
    <dbReference type="NCBI Taxonomy" id="307972"/>
    <lineage>
        <taxon>Eukaryota</taxon>
        <taxon>Metazoa</taxon>
        <taxon>Echinodermata</taxon>
        <taxon>Eleutherozoa</taxon>
        <taxon>Echinozoa</taxon>
        <taxon>Holothuroidea</taxon>
        <taxon>Aspidochirotacea</taxon>
        <taxon>Aspidochirotida</taxon>
        <taxon>Stichopodidae</taxon>
        <taxon>Apostichopus</taxon>
    </lineage>
</organism>
<dbReference type="Pfam" id="PF26039">
    <property type="entry name" value="Dcst2"/>
    <property type="match status" value="1"/>
</dbReference>
<keyword evidence="1" id="KW-0472">Membrane</keyword>
<dbReference type="PANTHER" id="PTHR21041">
    <property type="entry name" value="DENDRITIC CELL-SPECIFIC TRANSMEMBRANE PROTEIN"/>
    <property type="match status" value="1"/>
</dbReference>
<name>A0A2G8JJ36_STIJA</name>
<sequence>MSERASHRKIKAVVGFAFGIILGIVLYMILDFALEYHWKHALIITSIATLFMALSLALTVRARCVAALMLPTLCTSKGRGAIYAIIIGLLLSGPIQNIYSNSEETSNSMSCSAEMAVNTSREIQQASQEVLNNYVRALARSVDKLHEATQTVSEVFRPIDQGVDVLQQLLSEAGETLRYAVTTCDDVLGSAYDFCNESLQKAYIDCKRALGGKVSKRSITFRRVCGSFSTEATRNIRVYVVHSRQKRQGISGACEILNVAEACKLLKLDVVCGFPGELNNFIENNLVNILMQLQRLHDMFVVDINFDVYWENRQRLNGSVKAVQEAVRQELRQSHDIIKQIFSVSDKILALSLVWLAIRSYNYYWKFCTKDKFDNFYITSAFKKMERTSKIGSENNP</sequence>
<accession>A0A2G8JJ36</accession>
<keyword evidence="1" id="KW-0812">Transmembrane</keyword>
<dbReference type="Proteomes" id="UP000230750">
    <property type="component" value="Unassembled WGS sequence"/>
</dbReference>
<protein>
    <recommendedName>
        <fullName evidence="4">DC-STAMP domain-containing protein 2</fullName>
    </recommendedName>
</protein>
<dbReference type="AlphaFoldDB" id="A0A2G8JJ36"/>
<evidence type="ECO:0000256" key="1">
    <source>
        <dbReference type="SAM" id="Phobius"/>
    </source>
</evidence>
<comment type="caution">
    <text evidence="2">The sequence shown here is derived from an EMBL/GenBank/DDBJ whole genome shotgun (WGS) entry which is preliminary data.</text>
</comment>
<evidence type="ECO:0000313" key="3">
    <source>
        <dbReference type="Proteomes" id="UP000230750"/>
    </source>
</evidence>
<keyword evidence="3" id="KW-1185">Reference proteome</keyword>
<proteinExistence type="predicted"/>
<reference evidence="2 3" key="1">
    <citation type="journal article" date="2017" name="PLoS Biol.">
        <title>The sea cucumber genome provides insights into morphological evolution and visceral regeneration.</title>
        <authorList>
            <person name="Zhang X."/>
            <person name="Sun L."/>
            <person name="Yuan J."/>
            <person name="Sun Y."/>
            <person name="Gao Y."/>
            <person name="Zhang L."/>
            <person name="Li S."/>
            <person name="Dai H."/>
            <person name="Hamel J.F."/>
            <person name="Liu C."/>
            <person name="Yu Y."/>
            <person name="Liu S."/>
            <person name="Lin W."/>
            <person name="Guo K."/>
            <person name="Jin S."/>
            <person name="Xu P."/>
            <person name="Storey K.B."/>
            <person name="Huan P."/>
            <person name="Zhang T."/>
            <person name="Zhou Y."/>
            <person name="Zhang J."/>
            <person name="Lin C."/>
            <person name="Li X."/>
            <person name="Xing L."/>
            <person name="Huo D."/>
            <person name="Sun M."/>
            <person name="Wang L."/>
            <person name="Mercier A."/>
            <person name="Li F."/>
            <person name="Yang H."/>
            <person name="Xiang J."/>
        </authorList>
    </citation>
    <scope>NUCLEOTIDE SEQUENCE [LARGE SCALE GENOMIC DNA]</scope>
    <source>
        <strain evidence="2">Shaxun</strain>
        <tissue evidence="2">Muscle</tissue>
    </source>
</reference>
<feature type="transmembrane region" description="Helical" evidence="1">
    <location>
        <begin position="12"/>
        <end position="30"/>
    </location>
</feature>
<dbReference type="InterPro" id="IPR051856">
    <property type="entry name" value="CSR-E3_Ligase_Protein"/>
</dbReference>
<evidence type="ECO:0000313" key="2">
    <source>
        <dbReference type="EMBL" id="PIK35751.1"/>
    </source>
</evidence>
<feature type="transmembrane region" description="Helical" evidence="1">
    <location>
        <begin position="81"/>
        <end position="99"/>
    </location>
</feature>
<gene>
    <name evidence="2" type="ORF">BSL78_27419</name>
</gene>